<sequence>MSGGKIIQNPKAPNNHGNDKNTEIEKNELNSGFGSFNYPQLTKLYKNYKDQDFEILAFPCNQFLRQEPGTSEKAKEFVCTRYKAEFPVFEKVNVNGPNAAPLYKFLKSKKHGFMGDRIKWNFTKFLIDKNGLVIGRYSPATQPSSMEADIKKALGQI</sequence>
<evidence type="ECO:0000256" key="1">
    <source>
        <dbReference type="ARBA" id="ARBA00006926"/>
    </source>
</evidence>
<evidence type="ECO:0000256" key="2">
    <source>
        <dbReference type="ARBA" id="ARBA00022559"/>
    </source>
</evidence>
<evidence type="ECO:0000313" key="7">
    <source>
        <dbReference type="Proteomes" id="UP000017836"/>
    </source>
</evidence>
<keyword evidence="2 4" id="KW-0575">Peroxidase</keyword>
<name>W1PW69_AMBTC</name>
<keyword evidence="3 4" id="KW-0560">Oxidoreductase</keyword>
<dbReference type="PRINTS" id="PR01011">
    <property type="entry name" value="GLUTPROXDASE"/>
</dbReference>
<dbReference type="Gramene" id="ERN12368">
    <property type="protein sequence ID" value="ERN12368"/>
    <property type="gene ID" value="AMTR_s00025p00099200"/>
</dbReference>
<feature type="region of interest" description="Disordered" evidence="5">
    <location>
        <begin position="1"/>
        <end position="23"/>
    </location>
</feature>
<dbReference type="OMA" id="YVNYGVT"/>
<dbReference type="PANTHER" id="PTHR11592">
    <property type="entry name" value="GLUTATHIONE PEROXIDASE"/>
    <property type="match status" value="1"/>
</dbReference>
<dbReference type="AlphaFoldDB" id="W1PW69"/>
<dbReference type="PROSITE" id="PS00763">
    <property type="entry name" value="GLUTATHIONE_PEROXID_2"/>
    <property type="match status" value="1"/>
</dbReference>
<evidence type="ECO:0000256" key="4">
    <source>
        <dbReference type="RuleBase" id="RU000499"/>
    </source>
</evidence>
<proteinExistence type="inferred from homology"/>
<dbReference type="eggNOG" id="KOG1651">
    <property type="taxonomic scope" value="Eukaryota"/>
</dbReference>
<dbReference type="PANTHER" id="PTHR11592:SF78">
    <property type="entry name" value="GLUTATHIONE PEROXIDASE"/>
    <property type="match status" value="1"/>
</dbReference>
<dbReference type="PROSITE" id="PS51355">
    <property type="entry name" value="GLUTATHIONE_PEROXID_3"/>
    <property type="match status" value="1"/>
</dbReference>
<accession>W1PW69</accession>
<dbReference type="Gene3D" id="3.40.30.10">
    <property type="entry name" value="Glutaredoxin"/>
    <property type="match status" value="1"/>
</dbReference>
<dbReference type="HOGENOM" id="CLU_029507_4_0_1"/>
<dbReference type="InterPro" id="IPR029760">
    <property type="entry name" value="GPX_CS"/>
</dbReference>
<dbReference type="InterPro" id="IPR036249">
    <property type="entry name" value="Thioredoxin-like_sf"/>
</dbReference>
<comment type="similarity">
    <text evidence="1 4">Belongs to the glutathione peroxidase family.</text>
</comment>
<dbReference type="FunFam" id="3.40.30.10:FF:000025">
    <property type="entry name" value="Glutathione peroxidase"/>
    <property type="match status" value="1"/>
</dbReference>
<gene>
    <name evidence="6" type="ORF">AMTR_s00025p00099200</name>
</gene>
<dbReference type="GO" id="GO:0005829">
    <property type="term" value="C:cytosol"/>
    <property type="evidence" value="ECO:0000318"/>
    <property type="project" value="GO_Central"/>
</dbReference>
<dbReference type="Pfam" id="PF00255">
    <property type="entry name" value="GSHPx"/>
    <property type="match status" value="1"/>
</dbReference>
<dbReference type="SUPFAM" id="SSF52833">
    <property type="entry name" value="Thioredoxin-like"/>
    <property type="match status" value="1"/>
</dbReference>
<evidence type="ECO:0000256" key="5">
    <source>
        <dbReference type="SAM" id="MobiDB-lite"/>
    </source>
</evidence>
<reference evidence="7" key="1">
    <citation type="journal article" date="2013" name="Science">
        <title>The Amborella genome and the evolution of flowering plants.</title>
        <authorList>
            <consortium name="Amborella Genome Project"/>
        </authorList>
    </citation>
    <scope>NUCLEOTIDE SEQUENCE [LARGE SCALE GENOMIC DNA]</scope>
</reference>
<dbReference type="CDD" id="cd00340">
    <property type="entry name" value="GSH_Peroxidase"/>
    <property type="match status" value="1"/>
</dbReference>
<evidence type="ECO:0000313" key="6">
    <source>
        <dbReference type="EMBL" id="ERN12368.1"/>
    </source>
</evidence>
<dbReference type="EMBL" id="KI392614">
    <property type="protein sequence ID" value="ERN12368.1"/>
    <property type="molecule type" value="Genomic_DNA"/>
</dbReference>
<dbReference type="GO" id="GO:0006979">
    <property type="term" value="P:response to oxidative stress"/>
    <property type="evidence" value="ECO:0007669"/>
    <property type="project" value="InterPro"/>
</dbReference>
<dbReference type="InterPro" id="IPR000889">
    <property type="entry name" value="Glutathione_peroxidase"/>
</dbReference>
<dbReference type="GO" id="GO:0004601">
    <property type="term" value="F:peroxidase activity"/>
    <property type="evidence" value="ECO:0000318"/>
    <property type="project" value="GO_Central"/>
</dbReference>
<keyword evidence="7" id="KW-1185">Reference proteome</keyword>
<organism evidence="6 7">
    <name type="scientific">Amborella trichopoda</name>
    <dbReference type="NCBI Taxonomy" id="13333"/>
    <lineage>
        <taxon>Eukaryota</taxon>
        <taxon>Viridiplantae</taxon>
        <taxon>Streptophyta</taxon>
        <taxon>Embryophyta</taxon>
        <taxon>Tracheophyta</taxon>
        <taxon>Spermatophyta</taxon>
        <taxon>Magnoliopsida</taxon>
        <taxon>Amborellales</taxon>
        <taxon>Amborellaceae</taxon>
        <taxon>Amborella</taxon>
    </lineage>
</organism>
<evidence type="ECO:0000256" key="3">
    <source>
        <dbReference type="ARBA" id="ARBA00023002"/>
    </source>
</evidence>
<dbReference type="Proteomes" id="UP000017836">
    <property type="component" value="Unassembled WGS sequence"/>
</dbReference>
<protein>
    <recommendedName>
        <fullName evidence="4">Glutathione peroxidase</fullName>
    </recommendedName>
</protein>
<dbReference type="STRING" id="13333.W1PW69"/>